<keyword evidence="2" id="KW-0732">Signal</keyword>
<reference evidence="4" key="2">
    <citation type="submission" date="2023-08" db="EMBL/GenBank/DDBJ databases">
        <title>Identification and characterization of horizontal gene transfer across gut microbiota members of farm animals based on homology search.</title>
        <authorList>
            <person name="Schwarzerova J."/>
            <person name="Nykrynova M."/>
            <person name="Jureckova K."/>
            <person name="Cejkova D."/>
            <person name="Rychlik I."/>
        </authorList>
    </citation>
    <scope>NUCLEOTIDE SEQUENCE</scope>
    <source>
        <strain evidence="4">15_COKtk</strain>
    </source>
</reference>
<evidence type="ECO:0000313" key="5">
    <source>
        <dbReference type="Proteomes" id="UP001168505"/>
    </source>
</evidence>
<feature type="chain" id="PRO_5043723213" evidence="2">
    <location>
        <begin position="38"/>
        <end position="367"/>
    </location>
</feature>
<feature type="signal peptide" evidence="2">
    <location>
        <begin position="1"/>
        <end position="37"/>
    </location>
</feature>
<dbReference type="InterPro" id="IPR014044">
    <property type="entry name" value="CAP_dom"/>
</dbReference>
<dbReference type="PANTHER" id="PTHR31157">
    <property type="entry name" value="SCP DOMAIN-CONTAINING PROTEIN"/>
    <property type="match status" value="1"/>
</dbReference>
<name>A0AAW7JS24_9ACTN</name>
<organism evidence="4 5">
    <name type="scientific">Collinsella ihumii</name>
    <dbReference type="NCBI Taxonomy" id="1720204"/>
    <lineage>
        <taxon>Bacteria</taxon>
        <taxon>Bacillati</taxon>
        <taxon>Actinomycetota</taxon>
        <taxon>Coriobacteriia</taxon>
        <taxon>Coriobacteriales</taxon>
        <taxon>Coriobacteriaceae</taxon>
        <taxon>Collinsella</taxon>
    </lineage>
</organism>
<dbReference type="InterPro" id="IPR035940">
    <property type="entry name" value="CAP_sf"/>
</dbReference>
<dbReference type="AlphaFoldDB" id="A0AAW7JS24"/>
<dbReference type="Pfam" id="PF00188">
    <property type="entry name" value="CAP"/>
    <property type="match status" value="1"/>
</dbReference>
<keyword evidence="1" id="KW-0677">Repeat</keyword>
<reference evidence="4" key="1">
    <citation type="submission" date="2023-06" db="EMBL/GenBank/DDBJ databases">
        <authorList>
            <person name="Zeman M."/>
            <person name="Kubasova T."/>
            <person name="Jahodarova E."/>
            <person name="Nykrynova M."/>
            <person name="Rychlik I."/>
        </authorList>
    </citation>
    <scope>NUCLEOTIDE SEQUENCE</scope>
    <source>
        <strain evidence="4">15_COKtk</strain>
    </source>
</reference>
<dbReference type="CDD" id="cd05379">
    <property type="entry name" value="CAP_bacterial"/>
    <property type="match status" value="1"/>
</dbReference>
<evidence type="ECO:0000256" key="2">
    <source>
        <dbReference type="SAM" id="SignalP"/>
    </source>
</evidence>
<feature type="domain" description="SCP" evidence="3">
    <location>
        <begin position="248"/>
        <end position="362"/>
    </location>
</feature>
<dbReference type="SUPFAM" id="SSF69360">
    <property type="entry name" value="Cell wall binding repeat"/>
    <property type="match status" value="1"/>
</dbReference>
<dbReference type="RefSeq" id="WP_289827667.1">
    <property type="nucleotide sequence ID" value="NZ_JAUEIR010000010.1"/>
</dbReference>
<sequence length="367" mass="41112">MGKKTRVRRPARMRAFGIASMVWAALLMVATALPAAAAPQNGWDEVDGERYWYDDGVMARDKQVYDPGSNAWYWFDADGTMATDKDVFIPVSNEDRSRGKWVRYDADGHMVKGEDFRYGGWYYFDPVTGEMLKGFTYVPSNGGKWVFYDYTTGQMAHGERYIDGSHGDEPGWMYFDDVTGAVLYGWQFMTTDPDGGLAATRWVYYHASTGRMVKGWHTIDGVARYFDETTGAYVFGGSQSEGEAYDLLAMVNAERARSGVAPLAWDDEVAEAARLRASELSITFSHYRPDGSGFQEVMPFRLELGRPYTCAENIAMKQRSAEAVNAAWTSSMGHHYNMVNPESTVFGAACFIDGSGTKHWVELFAAY</sequence>
<dbReference type="EMBL" id="JAUEIR010000010">
    <property type="protein sequence ID" value="MDN0070174.1"/>
    <property type="molecule type" value="Genomic_DNA"/>
</dbReference>
<accession>A0AAW7JS24</accession>
<comment type="caution">
    <text evidence="4">The sequence shown here is derived from an EMBL/GenBank/DDBJ whole genome shotgun (WGS) entry which is preliminary data.</text>
</comment>
<dbReference type="SUPFAM" id="SSF55797">
    <property type="entry name" value="PR-1-like"/>
    <property type="match status" value="1"/>
</dbReference>
<dbReference type="Pfam" id="PF19127">
    <property type="entry name" value="Choline_bind_3"/>
    <property type="match status" value="2"/>
</dbReference>
<dbReference type="PANTHER" id="PTHR31157:SF1">
    <property type="entry name" value="SCP DOMAIN-CONTAINING PROTEIN"/>
    <property type="match status" value="1"/>
</dbReference>
<evidence type="ECO:0000256" key="1">
    <source>
        <dbReference type="ARBA" id="ARBA00022737"/>
    </source>
</evidence>
<dbReference type="Proteomes" id="UP001168505">
    <property type="component" value="Unassembled WGS sequence"/>
</dbReference>
<dbReference type="InterPro" id="IPR018337">
    <property type="entry name" value="Cell_wall/Cho-bd_repeat"/>
</dbReference>
<evidence type="ECO:0000313" key="4">
    <source>
        <dbReference type="EMBL" id="MDN0070174.1"/>
    </source>
</evidence>
<dbReference type="Gene3D" id="3.40.33.10">
    <property type="entry name" value="CAP"/>
    <property type="match status" value="1"/>
</dbReference>
<evidence type="ECO:0000259" key="3">
    <source>
        <dbReference type="Pfam" id="PF00188"/>
    </source>
</evidence>
<protein>
    <submittedName>
        <fullName evidence="4">CAP domain-containing protein</fullName>
    </submittedName>
</protein>
<proteinExistence type="predicted"/>
<dbReference type="Gene3D" id="2.10.270.10">
    <property type="entry name" value="Cholin Binding"/>
    <property type="match status" value="3"/>
</dbReference>
<gene>
    <name evidence="4" type="ORF">QVN40_10765</name>
</gene>